<dbReference type="GO" id="GO:0016020">
    <property type="term" value="C:membrane"/>
    <property type="evidence" value="ECO:0007669"/>
    <property type="project" value="UniProtKB-SubCell"/>
</dbReference>
<feature type="transmembrane region" description="Helical" evidence="6">
    <location>
        <begin position="42"/>
        <end position="63"/>
    </location>
</feature>
<reference evidence="8 9" key="1">
    <citation type="submission" date="2019-01" db="EMBL/GenBank/DDBJ databases">
        <title>Sequencing of cultivated peanut Arachis hypogaea provides insights into genome evolution and oil improvement.</title>
        <authorList>
            <person name="Chen X."/>
        </authorList>
    </citation>
    <scope>NUCLEOTIDE SEQUENCE [LARGE SCALE GENOMIC DNA]</scope>
    <source>
        <strain evidence="9">cv. Fuhuasheng</strain>
        <tissue evidence="8">Leaves</tissue>
    </source>
</reference>
<evidence type="ECO:0000256" key="3">
    <source>
        <dbReference type="ARBA" id="ARBA00022692"/>
    </source>
</evidence>
<feature type="transmembrane region" description="Helical" evidence="6">
    <location>
        <begin position="103"/>
        <end position="123"/>
    </location>
</feature>
<protein>
    <recommendedName>
        <fullName evidence="6">WAT1-related protein</fullName>
    </recommendedName>
</protein>
<organism evidence="8 9">
    <name type="scientific">Arachis hypogaea</name>
    <name type="common">Peanut</name>
    <dbReference type="NCBI Taxonomy" id="3818"/>
    <lineage>
        <taxon>Eukaryota</taxon>
        <taxon>Viridiplantae</taxon>
        <taxon>Streptophyta</taxon>
        <taxon>Embryophyta</taxon>
        <taxon>Tracheophyta</taxon>
        <taxon>Spermatophyta</taxon>
        <taxon>Magnoliopsida</taxon>
        <taxon>eudicotyledons</taxon>
        <taxon>Gunneridae</taxon>
        <taxon>Pentapetalae</taxon>
        <taxon>rosids</taxon>
        <taxon>fabids</taxon>
        <taxon>Fabales</taxon>
        <taxon>Fabaceae</taxon>
        <taxon>Papilionoideae</taxon>
        <taxon>50 kb inversion clade</taxon>
        <taxon>dalbergioids sensu lato</taxon>
        <taxon>Dalbergieae</taxon>
        <taxon>Pterocarpus clade</taxon>
        <taxon>Arachis</taxon>
    </lineage>
</organism>
<feature type="transmembrane region" description="Helical" evidence="6">
    <location>
        <begin position="186"/>
        <end position="206"/>
    </location>
</feature>
<dbReference type="STRING" id="3818.A0A445D0U5"/>
<feature type="transmembrane region" description="Helical" evidence="6">
    <location>
        <begin position="306"/>
        <end position="325"/>
    </location>
</feature>
<evidence type="ECO:0000256" key="4">
    <source>
        <dbReference type="ARBA" id="ARBA00022989"/>
    </source>
</evidence>
<dbReference type="SUPFAM" id="SSF103481">
    <property type="entry name" value="Multidrug resistance efflux transporter EmrE"/>
    <property type="match status" value="2"/>
</dbReference>
<evidence type="ECO:0000256" key="6">
    <source>
        <dbReference type="RuleBase" id="RU363077"/>
    </source>
</evidence>
<keyword evidence="3 6" id="KW-0812">Transmembrane</keyword>
<dbReference type="OrthoDB" id="1728340at2759"/>
<dbReference type="InterPro" id="IPR000620">
    <property type="entry name" value="EamA_dom"/>
</dbReference>
<dbReference type="InterPro" id="IPR030184">
    <property type="entry name" value="WAT1-related"/>
</dbReference>
<feature type="transmembrane region" description="Helical" evidence="6">
    <location>
        <begin position="254"/>
        <end position="275"/>
    </location>
</feature>
<dbReference type="InterPro" id="IPR037185">
    <property type="entry name" value="EmrE-like"/>
</dbReference>
<comment type="caution">
    <text evidence="8">The sequence shown here is derived from an EMBL/GenBank/DDBJ whole genome shotgun (WGS) entry which is preliminary data.</text>
</comment>
<dbReference type="EMBL" id="SDMP01000005">
    <property type="protein sequence ID" value="RYR56800.1"/>
    <property type="molecule type" value="Genomic_DNA"/>
</dbReference>
<evidence type="ECO:0000259" key="7">
    <source>
        <dbReference type="Pfam" id="PF00892"/>
    </source>
</evidence>
<keyword evidence="4 6" id="KW-1133">Transmembrane helix</keyword>
<evidence type="ECO:0000313" key="8">
    <source>
        <dbReference type="EMBL" id="RYR56800.1"/>
    </source>
</evidence>
<dbReference type="Gramene" id="arahy.Tifrunner.gnm2.ann2.Ah05g392600.1">
    <property type="protein sequence ID" value="arahy.Tifrunner.gnm2.ann2.Ah05g392600.1-CDS"/>
    <property type="gene ID" value="arahy.Tifrunner.gnm2.ann2.Ah05g392600"/>
</dbReference>
<proteinExistence type="inferred from homology"/>
<evidence type="ECO:0000256" key="5">
    <source>
        <dbReference type="ARBA" id="ARBA00023136"/>
    </source>
</evidence>
<feature type="transmembrane region" description="Helical" evidence="6">
    <location>
        <begin position="135"/>
        <end position="155"/>
    </location>
</feature>
<accession>A0A445D0U5</accession>
<dbReference type="AlphaFoldDB" id="A0A445D0U5"/>
<sequence length="372" mass="40811">MDRRGCYKELVPFVVLVAIECSNTGLFTLFKAASNGGMSNYVFVPYAYSVSTIVLCPITFFYRRSRVVPPLSFSIISKIALLGVIGCSSQMLGYAGISYSNPTLSSAISNLIPAFTFILAIICRMEKIDVKTRTTQAKIVGSIISIGGAFIVTFYKGPSIIIADDSPSLHLVQRLNGNFESVDTNWVIGGFLLTTGNILLTLWFILQVEILKEFPDELSMVCFYNLFAAIFAYAFGLIAETNPSAWKLRLDLSLVSIVCIGIFNKFLSSAIYAWGIHLKGPVYVAMFKPLSIVIAVAMGIMFLGDILHVGSIIGATVISIGFYTVMWGKATEEKEEEVVGSHESPTTEHEHVPLLQNCKTVNSQKNVDVNVW</sequence>
<keyword evidence="9" id="KW-1185">Reference proteome</keyword>
<feature type="transmembrane region" description="Helical" evidence="6">
    <location>
        <begin position="12"/>
        <end position="30"/>
    </location>
</feature>
<keyword evidence="5 6" id="KW-0472">Membrane</keyword>
<dbReference type="Pfam" id="PF00892">
    <property type="entry name" value="EamA"/>
    <property type="match status" value="1"/>
</dbReference>
<evidence type="ECO:0000313" key="9">
    <source>
        <dbReference type="Proteomes" id="UP000289738"/>
    </source>
</evidence>
<feature type="transmembrane region" description="Helical" evidence="6">
    <location>
        <begin position="75"/>
        <end position="97"/>
    </location>
</feature>
<dbReference type="GO" id="GO:0022857">
    <property type="term" value="F:transmembrane transporter activity"/>
    <property type="evidence" value="ECO:0007669"/>
    <property type="project" value="InterPro"/>
</dbReference>
<dbReference type="Proteomes" id="UP000289738">
    <property type="component" value="Chromosome A05"/>
</dbReference>
<comment type="similarity">
    <text evidence="2 6">Belongs to the drug/metabolite transporter (DMT) superfamily. Plant drug/metabolite exporter (P-DME) (TC 2.A.7.4) family.</text>
</comment>
<dbReference type="PANTHER" id="PTHR31218">
    <property type="entry name" value="WAT1-RELATED PROTEIN"/>
    <property type="match status" value="1"/>
</dbReference>
<comment type="subcellular location">
    <subcellularLocation>
        <location evidence="1 6">Membrane</location>
        <topology evidence="1 6">Multi-pass membrane protein</topology>
    </subcellularLocation>
</comment>
<evidence type="ECO:0000256" key="2">
    <source>
        <dbReference type="ARBA" id="ARBA00007635"/>
    </source>
</evidence>
<feature type="domain" description="EamA" evidence="7">
    <location>
        <begin position="26"/>
        <end position="153"/>
    </location>
</feature>
<gene>
    <name evidence="8" type="ORF">Ahy_A05g022499</name>
</gene>
<feature type="transmembrane region" description="Helical" evidence="6">
    <location>
        <begin position="282"/>
        <end position="300"/>
    </location>
</feature>
<name>A0A445D0U5_ARAHY</name>
<feature type="transmembrane region" description="Helical" evidence="6">
    <location>
        <begin position="218"/>
        <end position="239"/>
    </location>
</feature>
<evidence type="ECO:0000256" key="1">
    <source>
        <dbReference type="ARBA" id="ARBA00004141"/>
    </source>
</evidence>